<accession>A0A919S493</accession>
<evidence type="ECO:0000313" key="2">
    <source>
        <dbReference type="Proteomes" id="UP000681340"/>
    </source>
</evidence>
<name>A0A919S493_9ACTN</name>
<sequence length="123" mass="12986">MAKLSEKRAGTAVYGVSTLDASGRIADRVIMRALGWATGFRLDIRESKGLTVVAADDNGLFRVTEQGNVHLPAAVRHWCRLGPGDRVLLVAYPAAGLLVVHSPASLDALVDAIHAQALSGEQS</sequence>
<protein>
    <recommendedName>
        <fullName evidence="3">AbrB/MazE/SpoVT family DNA-binding domain-containing protein</fullName>
    </recommendedName>
</protein>
<reference evidence="1" key="1">
    <citation type="submission" date="2021-03" db="EMBL/GenBank/DDBJ databases">
        <title>Whole genome shotgun sequence of Actinoplanes auranticolor NBRC 12245.</title>
        <authorList>
            <person name="Komaki H."/>
            <person name="Tamura T."/>
        </authorList>
    </citation>
    <scope>NUCLEOTIDE SEQUENCE</scope>
    <source>
        <strain evidence="1">NBRC 12245</strain>
    </source>
</reference>
<evidence type="ECO:0008006" key="3">
    <source>
        <dbReference type="Google" id="ProtNLM"/>
    </source>
</evidence>
<comment type="caution">
    <text evidence="1">The sequence shown here is derived from an EMBL/GenBank/DDBJ whole genome shotgun (WGS) entry which is preliminary data.</text>
</comment>
<dbReference type="EMBL" id="BOQL01000001">
    <property type="protein sequence ID" value="GIM63046.1"/>
    <property type="molecule type" value="Genomic_DNA"/>
</dbReference>
<gene>
    <name evidence="1" type="ORF">Aau02nite_01530</name>
</gene>
<proteinExistence type="predicted"/>
<dbReference type="Proteomes" id="UP000681340">
    <property type="component" value="Unassembled WGS sequence"/>
</dbReference>
<dbReference type="AlphaFoldDB" id="A0A919S493"/>
<evidence type="ECO:0000313" key="1">
    <source>
        <dbReference type="EMBL" id="GIM63046.1"/>
    </source>
</evidence>
<organism evidence="1 2">
    <name type="scientific">Actinoplanes auranticolor</name>
    <dbReference type="NCBI Taxonomy" id="47988"/>
    <lineage>
        <taxon>Bacteria</taxon>
        <taxon>Bacillati</taxon>
        <taxon>Actinomycetota</taxon>
        <taxon>Actinomycetes</taxon>
        <taxon>Micromonosporales</taxon>
        <taxon>Micromonosporaceae</taxon>
        <taxon>Actinoplanes</taxon>
    </lineage>
</organism>
<keyword evidence="2" id="KW-1185">Reference proteome</keyword>